<keyword evidence="2" id="KW-1185">Reference proteome</keyword>
<sequence length="119" mass="13760">MKVKGTQTTVQTVDVELSDAAIKSVVYGQTIDYLADAVEEKLLYRFLHSLPPEFDGKRTIRESYRSGNKGKLALVHVDADWNYHNNVGEDKEVRLLTEEEWERYKELCNISKVIKDLQK</sequence>
<gene>
    <name evidence="1" type="primary">21</name>
</gene>
<evidence type="ECO:0000313" key="1">
    <source>
        <dbReference type="EMBL" id="ADP02416.1"/>
    </source>
</evidence>
<protein>
    <submittedName>
        <fullName evidence="1">Uncharacterized protein 21</fullName>
    </submittedName>
</protein>
<reference evidence="1 2" key="1">
    <citation type="journal article" date="2011" name="J. Virol.">
        <title>Genomic and proteomic characterization of the broad host range Salmonella phage PVP-SE1 - The creation of a new phage genus.</title>
        <authorList>
            <person name="Santos S.B."/>
            <person name="Kropinski A.M."/>
            <person name="Ceyssens P.J."/>
            <person name="Ackermann H.W."/>
            <person name="Villegas A."/>
            <person name="Lavigne R."/>
            <person name="Krylov V.N."/>
            <person name="Carvalho C.M."/>
            <person name="Ferreira E.C."/>
            <person name="Azeredo J."/>
        </authorList>
    </citation>
    <scope>NUCLEOTIDE SEQUENCE [LARGE SCALE GENOMIC DNA]</scope>
    <source>
        <strain evidence="1">PVP-SE1</strain>
    </source>
</reference>
<accession>G3BLN6</accession>
<dbReference type="OrthoDB" id="26265at10239"/>
<name>G3BLN6_9CAUD</name>
<dbReference type="Proteomes" id="UP000008530">
    <property type="component" value="Segment"/>
</dbReference>
<organism evidence="1 2">
    <name type="scientific">Salmonella phage PVPSE1</name>
    <dbReference type="NCBI Taxonomy" id="889338"/>
    <lineage>
        <taxon>Viruses</taxon>
        <taxon>Duplodnaviria</taxon>
        <taxon>Heunggongvirae</taxon>
        <taxon>Uroviricota</taxon>
        <taxon>Caudoviricetes</taxon>
        <taxon>Vequintavirinae</taxon>
        <taxon>Seunavirus</taxon>
        <taxon>Seunavirus PVPSE1</taxon>
    </lineage>
</organism>
<dbReference type="GeneID" id="11258001"/>
<dbReference type="RefSeq" id="YP_004893827.1">
    <property type="nucleotide sequence ID" value="NC_016071.1"/>
</dbReference>
<dbReference type="KEGG" id="vg:11258001"/>
<dbReference type="EMBL" id="GU070616">
    <property type="protein sequence ID" value="ADP02416.1"/>
    <property type="molecule type" value="Genomic_DNA"/>
</dbReference>
<evidence type="ECO:0000313" key="2">
    <source>
        <dbReference type="Proteomes" id="UP000008530"/>
    </source>
</evidence>
<proteinExistence type="predicted"/>